<proteinExistence type="predicted"/>
<dbReference type="GO" id="GO:0042302">
    <property type="term" value="F:structural constituent of cuticle"/>
    <property type="evidence" value="ECO:0007669"/>
    <property type="project" value="UniProtKB-UniRule"/>
</dbReference>
<dbReference type="Proteomes" id="UP001378592">
    <property type="component" value="Unassembled WGS sequence"/>
</dbReference>
<sequence>MLAACGAALLLLVLAATAAAEPKLVEILEQENDPYTGGEDWKWGFVSQDGTARRERGRVLEDGSIEVEGAWRYKDPDGQLHEVAYTAGKNGYRQMSPRRICEDRPGDELCLESIQLLTGRRRRRRRRKIFIRVLL</sequence>
<dbReference type="Pfam" id="PF00379">
    <property type="entry name" value="Chitin_bind_4"/>
    <property type="match status" value="1"/>
</dbReference>
<organism evidence="3 4">
    <name type="scientific">Gryllus longicercus</name>
    <dbReference type="NCBI Taxonomy" id="2509291"/>
    <lineage>
        <taxon>Eukaryota</taxon>
        <taxon>Metazoa</taxon>
        <taxon>Ecdysozoa</taxon>
        <taxon>Arthropoda</taxon>
        <taxon>Hexapoda</taxon>
        <taxon>Insecta</taxon>
        <taxon>Pterygota</taxon>
        <taxon>Neoptera</taxon>
        <taxon>Polyneoptera</taxon>
        <taxon>Orthoptera</taxon>
        <taxon>Ensifera</taxon>
        <taxon>Gryllidea</taxon>
        <taxon>Grylloidea</taxon>
        <taxon>Gryllidae</taxon>
        <taxon>Gryllinae</taxon>
        <taxon>Gryllus</taxon>
    </lineage>
</organism>
<reference evidence="3 4" key="1">
    <citation type="submission" date="2024-03" db="EMBL/GenBank/DDBJ databases">
        <title>The genome assembly and annotation of the cricket Gryllus longicercus Weissman &amp; Gray.</title>
        <authorList>
            <person name="Szrajer S."/>
            <person name="Gray D."/>
            <person name="Ylla G."/>
        </authorList>
    </citation>
    <scope>NUCLEOTIDE SEQUENCE [LARGE SCALE GENOMIC DNA]</scope>
    <source>
        <strain evidence="3">DAG 2021-001</strain>
        <tissue evidence="3">Whole body minus gut</tissue>
    </source>
</reference>
<dbReference type="PROSITE" id="PS51155">
    <property type="entry name" value="CHIT_BIND_RR_2"/>
    <property type="match status" value="1"/>
</dbReference>
<dbReference type="AlphaFoldDB" id="A0AAN9VS16"/>
<dbReference type="EMBL" id="JAZDUA010000121">
    <property type="protein sequence ID" value="KAK7867367.1"/>
    <property type="molecule type" value="Genomic_DNA"/>
</dbReference>
<accession>A0AAN9VS16</accession>
<feature type="chain" id="PRO_5042910617" description="Cuticular protein" evidence="2">
    <location>
        <begin position="21"/>
        <end position="135"/>
    </location>
</feature>
<keyword evidence="4" id="KW-1185">Reference proteome</keyword>
<evidence type="ECO:0008006" key="5">
    <source>
        <dbReference type="Google" id="ProtNLM"/>
    </source>
</evidence>
<comment type="caution">
    <text evidence="3">The sequence shown here is derived from an EMBL/GenBank/DDBJ whole genome shotgun (WGS) entry which is preliminary data.</text>
</comment>
<dbReference type="InterPro" id="IPR000618">
    <property type="entry name" value="Insect_cuticle"/>
</dbReference>
<gene>
    <name evidence="3" type="ORF">R5R35_008912</name>
</gene>
<name>A0AAN9VS16_9ORTH</name>
<evidence type="ECO:0000256" key="1">
    <source>
        <dbReference type="PROSITE-ProRule" id="PRU00497"/>
    </source>
</evidence>
<evidence type="ECO:0000256" key="2">
    <source>
        <dbReference type="SAM" id="SignalP"/>
    </source>
</evidence>
<keyword evidence="1" id="KW-0193">Cuticle</keyword>
<feature type="signal peptide" evidence="2">
    <location>
        <begin position="1"/>
        <end position="20"/>
    </location>
</feature>
<evidence type="ECO:0000313" key="4">
    <source>
        <dbReference type="Proteomes" id="UP001378592"/>
    </source>
</evidence>
<protein>
    <recommendedName>
        <fullName evidence="5">Cuticular protein</fullName>
    </recommendedName>
</protein>
<evidence type="ECO:0000313" key="3">
    <source>
        <dbReference type="EMBL" id="KAK7867367.1"/>
    </source>
</evidence>
<keyword evidence="2" id="KW-0732">Signal</keyword>